<protein>
    <recommendedName>
        <fullName evidence="4">Nephrocystin 3-like N-terminal domain-containing protein</fullName>
    </recommendedName>
</protein>
<feature type="region of interest" description="Disordered" evidence="3">
    <location>
        <begin position="758"/>
        <end position="784"/>
    </location>
</feature>
<organism evidence="5">
    <name type="scientific">Bionectria ochroleuca</name>
    <name type="common">Gliocladium roseum</name>
    <dbReference type="NCBI Taxonomy" id="29856"/>
    <lineage>
        <taxon>Eukaryota</taxon>
        <taxon>Fungi</taxon>
        <taxon>Dikarya</taxon>
        <taxon>Ascomycota</taxon>
        <taxon>Pezizomycotina</taxon>
        <taxon>Sordariomycetes</taxon>
        <taxon>Hypocreomycetidae</taxon>
        <taxon>Hypocreales</taxon>
        <taxon>Bionectriaceae</taxon>
        <taxon>Clonostachys</taxon>
    </lineage>
</organism>
<keyword evidence="2" id="KW-0175">Coiled coil</keyword>
<dbReference type="EMBL" id="CDPU01000002">
    <property type="protein sequence ID" value="CEO45497.1"/>
    <property type="molecule type" value="Genomic_DNA"/>
</dbReference>
<keyword evidence="1" id="KW-0677">Repeat</keyword>
<evidence type="ECO:0000256" key="2">
    <source>
        <dbReference type="SAM" id="Coils"/>
    </source>
</evidence>
<evidence type="ECO:0000256" key="1">
    <source>
        <dbReference type="ARBA" id="ARBA00022737"/>
    </source>
</evidence>
<dbReference type="InterPro" id="IPR056884">
    <property type="entry name" value="NPHP3-like_N"/>
</dbReference>
<dbReference type="InterPro" id="IPR027417">
    <property type="entry name" value="P-loop_NTPase"/>
</dbReference>
<dbReference type="PANTHER" id="PTHR10039:SF5">
    <property type="entry name" value="NACHT DOMAIN-CONTAINING PROTEIN"/>
    <property type="match status" value="1"/>
</dbReference>
<reference evidence="5" key="1">
    <citation type="submission" date="2015-01" db="EMBL/GenBank/DDBJ databases">
        <authorList>
            <person name="Durling Mikael"/>
        </authorList>
    </citation>
    <scope>NUCLEOTIDE SEQUENCE</scope>
</reference>
<dbReference type="SUPFAM" id="SSF52540">
    <property type="entry name" value="P-loop containing nucleoside triphosphate hydrolases"/>
    <property type="match status" value="1"/>
</dbReference>
<dbReference type="Pfam" id="PF24883">
    <property type="entry name" value="NPHP3_N"/>
    <property type="match status" value="1"/>
</dbReference>
<dbReference type="PANTHER" id="PTHR10039">
    <property type="entry name" value="AMELOGENIN"/>
    <property type="match status" value="1"/>
</dbReference>
<dbReference type="AlphaFoldDB" id="A0A0B7JQC8"/>
<sequence>MDPVSAFRVAGTVVTFVDFCYSLVSESIEIYRSPEGISSENFQLSTLVKDLGKISTQVSDALDTATSQALVPSDESLVRLCQECESITAEVNSALAYLQAQGGGSKAMMAKNSVTVALKAMWSKGNLQNIEKRLQQIRSEMTMAMLVSLWERDRARGNGMGESLEHQISKLTQKIDRTNSKLDQFASELDKISSEDDTVGPGNRNVLFRRLWESDWHPSDTPIEDTNHLSSKSNNLNNQIHKQIVKSLSFSDISRRERSIPKPYDDTYRWIFERDDEVHDGNNEMLKGRNNFTNWLQDPCLVYWITGKPGSGKSTLMNFIVRDSRTRKSLQKWAAPFSLLLGHFYFWEAGHNNLQKSREGLLRTLLYQCLESMPDLTPIVLPRRWAVYQVLRGLETPAPAWSWAELQEAFFNLASLNGHSLKLALILDGLDEFSGDPSTLISFIQELVTRYGVKICLGSRPLTEFTDAFDEYPRLAMQYLTQSDIEAYIIGNFQSSKAFRERQGLFPDQAGALLYDIANKAQGVFLWVFIVVRDLLYSLSKGRSLADLQAVVDDLPTDLFQLYSRMREKVDPQDLKNSTRYYQLTVASLRPLHAISVWIADGESLPNGDFFTEEHKENIVKILERRLDSSTKGLLEVDDDGIVTFLHRTARDWVLQESMLSTPRKALTNFAPELVLLQVLTTVISKPRLFIHLGFSQLAFWDIVILGFLYASQVNEYFSESLVQAVDDFDAALCERAADLGKRGYIFDANLSKSDSTATKSNRWLNRGGKQGRSSSNKSNTGKHWSWTQDNLPFCIENSAVGIAAQFAVVPYVKAKLKTNKGLLKSEPNRRSLLENTIFGWQFYVSRTNEDLAHYSASWRLLMGDLSRQRIELVRLLLESGASLSDPTCRCRQKKGRSIEEEVSLLDSNGRAKVASREFWDELAHFLLRNRRRSRLWGLFS</sequence>
<feature type="domain" description="Nephrocystin 3-like N-terminal" evidence="4">
    <location>
        <begin position="288"/>
        <end position="460"/>
    </location>
</feature>
<gene>
    <name evidence="5" type="ORF">BN869_000001552_1</name>
</gene>
<evidence type="ECO:0000259" key="4">
    <source>
        <dbReference type="Pfam" id="PF24883"/>
    </source>
</evidence>
<evidence type="ECO:0000313" key="5">
    <source>
        <dbReference type="EMBL" id="CEO45497.1"/>
    </source>
</evidence>
<dbReference type="Gene3D" id="3.40.50.300">
    <property type="entry name" value="P-loop containing nucleotide triphosphate hydrolases"/>
    <property type="match status" value="1"/>
</dbReference>
<evidence type="ECO:0000256" key="3">
    <source>
        <dbReference type="SAM" id="MobiDB-lite"/>
    </source>
</evidence>
<feature type="compositionally biased region" description="Polar residues" evidence="3">
    <location>
        <begin position="772"/>
        <end position="784"/>
    </location>
</feature>
<accession>A0A0B7JQC8</accession>
<feature type="coiled-coil region" evidence="2">
    <location>
        <begin position="161"/>
        <end position="195"/>
    </location>
</feature>
<proteinExistence type="predicted"/>
<name>A0A0B7JQC8_BIOOC</name>